<gene>
    <name evidence="1" type="ORF">PIB30_111561</name>
</gene>
<keyword evidence="2" id="KW-1185">Reference proteome</keyword>
<comment type="caution">
    <text evidence="1">The sequence shown here is derived from an EMBL/GenBank/DDBJ whole genome shotgun (WGS) entry which is preliminary data.</text>
</comment>
<evidence type="ECO:0008006" key="3">
    <source>
        <dbReference type="Google" id="ProtNLM"/>
    </source>
</evidence>
<sequence length="102" mass="11819">MASTSFNNNNEGLSTTRPLLFNGTNNSYWKNKMKIWIRAQDMKVWKVVEQGDHIPMKKSTTKVGETSKVIEIPKDESEFDDDDLKKDFAQQQGHQFYSLCTQ</sequence>
<evidence type="ECO:0000313" key="2">
    <source>
        <dbReference type="Proteomes" id="UP001341840"/>
    </source>
</evidence>
<proteinExistence type="predicted"/>
<accession>A0ABU6T0M3</accession>
<dbReference type="Proteomes" id="UP001341840">
    <property type="component" value="Unassembled WGS sequence"/>
</dbReference>
<protein>
    <recommendedName>
        <fullName evidence="3">DUF4219 domain-containing protein</fullName>
    </recommendedName>
</protein>
<organism evidence="1 2">
    <name type="scientific">Stylosanthes scabra</name>
    <dbReference type="NCBI Taxonomy" id="79078"/>
    <lineage>
        <taxon>Eukaryota</taxon>
        <taxon>Viridiplantae</taxon>
        <taxon>Streptophyta</taxon>
        <taxon>Embryophyta</taxon>
        <taxon>Tracheophyta</taxon>
        <taxon>Spermatophyta</taxon>
        <taxon>Magnoliopsida</taxon>
        <taxon>eudicotyledons</taxon>
        <taxon>Gunneridae</taxon>
        <taxon>Pentapetalae</taxon>
        <taxon>rosids</taxon>
        <taxon>fabids</taxon>
        <taxon>Fabales</taxon>
        <taxon>Fabaceae</taxon>
        <taxon>Papilionoideae</taxon>
        <taxon>50 kb inversion clade</taxon>
        <taxon>dalbergioids sensu lato</taxon>
        <taxon>Dalbergieae</taxon>
        <taxon>Pterocarpus clade</taxon>
        <taxon>Stylosanthes</taxon>
    </lineage>
</organism>
<name>A0ABU6T0M3_9FABA</name>
<reference evidence="1 2" key="1">
    <citation type="journal article" date="2023" name="Plants (Basel)">
        <title>Bridging the Gap: Combining Genomics and Transcriptomics Approaches to Understand Stylosanthes scabra, an Orphan Legume from the Brazilian Caatinga.</title>
        <authorList>
            <person name="Ferreira-Neto J.R.C."/>
            <person name="da Silva M.D."/>
            <person name="Binneck E."/>
            <person name="de Melo N.F."/>
            <person name="da Silva R.H."/>
            <person name="de Melo A.L.T.M."/>
            <person name="Pandolfi V."/>
            <person name="Bustamante F.O."/>
            <person name="Brasileiro-Vidal A.C."/>
            <person name="Benko-Iseppon A.M."/>
        </authorList>
    </citation>
    <scope>NUCLEOTIDE SEQUENCE [LARGE SCALE GENOMIC DNA]</scope>
    <source>
        <tissue evidence="1">Leaves</tissue>
    </source>
</reference>
<dbReference type="EMBL" id="JASCZI010067596">
    <property type="protein sequence ID" value="MED6142215.1"/>
    <property type="molecule type" value="Genomic_DNA"/>
</dbReference>
<evidence type="ECO:0000313" key="1">
    <source>
        <dbReference type="EMBL" id="MED6142215.1"/>
    </source>
</evidence>